<proteinExistence type="inferred from homology"/>
<protein>
    <recommendedName>
        <fullName evidence="7">Major facilitator superfamily (MFS) profile domain-containing protein</fullName>
    </recommendedName>
</protein>
<feature type="transmembrane region" description="Helical" evidence="6">
    <location>
        <begin position="172"/>
        <end position="194"/>
    </location>
</feature>
<dbReference type="EMBL" id="CP002503">
    <property type="protein sequence ID" value="AET41225.1"/>
    <property type="molecule type" value="Genomic_DNA"/>
</dbReference>
<dbReference type="eggNOG" id="KOG0254">
    <property type="taxonomic scope" value="Eukaryota"/>
</dbReference>
<dbReference type="Proteomes" id="UP000006790">
    <property type="component" value="Chromosome 7"/>
</dbReference>
<dbReference type="OrthoDB" id="10021397at2759"/>
<feature type="transmembrane region" description="Helical" evidence="6">
    <location>
        <begin position="341"/>
        <end position="363"/>
    </location>
</feature>
<dbReference type="GO" id="GO:0000329">
    <property type="term" value="C:fungal-type vacuole membrane"/>
    <property type="evidence" value="ECO:0007669"/>
    <property type="project" value="EnsemblFungi"/>
</dbReference>
<dbReference type="FunCoup" id="G8JWL0">
    <property type="interactions" value="20"/>
</dbReference>
<dbReference type="PROSITE" id="PS50850">
    <property type="entry name" value="MFS"/>
    <property type="match status" value="1"/>
</dbReference>
<evidence type="ECO:0000313" key="8">
    <source>
        <dbReference type="EMBL" id="AET41225.1"/>
    </source>
</evidence>
<dbReference type="Pfam" id="PF07690">
    <property type="entry name" value="MFS_1"/>
    <property type="match status" value="1"/>
</dbReference>
<gene>
    <name evidence="8" type="ordered locus">Ecym_7399</name>
</gene>
<dbReference type="OMA" id="FYLWRSI"/>
<dbReference type="RefSeq" id="XP_003648042.1">
    <property type="nucleotide sequence ID" value="XM_003647994.1"/>
</dbReference>
<feature type="transmembrane region" description="Helical" evidence="6">
    <location>
        <begin position="542"/>
        <end position="561"/>
    </location>
</feature>
<feature type="transmembrane region" description="Helical" evidence="6">
    <location>
        <begin position="375"/>
        <end position="399"/>
    </location>
</feature>
<organism evidence="8 9">
    <name type="scientific">Eremothecium cymbalariae (strain CBS 270.75 / DBVPG 7215 / KCTC 17166 / NRRL Y-17582)</name>
    <name type="common">Yeast</name>
    <dbReference type="NCBI Taxonomy" id="931890"/>
    <lineage>
        <taxon>Eukaryota</taxon>
        <taxon>Fungi</taxon>
        <taxon>Dikarya</taxon>
        <taxon>Ascomycota</taxon>
        <taxon>Saccharomycotina</taxon>
        <taxon>Saccharomycetes</taxon>
        <taxon>Saccharomycetales</taxon>
        <taxon>Saccharomycetaceae</taxon>
        <taxon>Eremothecium</taxon>
    </lineage>
</organism>
<accession>G8JWL0</accession>
<feature type="transmembrane region" description="Helical" evidence="6">
    <location>
        <begin position="138"/>
        <end position="160"/>
    </location>
</feature>
<dbReference type="Gene3D" id="1.20.1250.20">
    <property type="entry name" value="MFS general substrate transporter like domains"/>
    <property type="match status" value="1"/>
</dbReference>
<keyword evidence="9" id="KW-1185">Reference proteome</keyword>
<keyword evidence="5 6" id="KW-0472">Membrane</keyword>
<reference evidence="9" key="1">
    <citation type="journal article" date="2012" name="G3 (Bethesda)">
        <title>Pichia sorbitophila, an interspecies yeast hybrid reveals early steps of genome resolution following polyploidization.</title>
        <authorList>
            <person name="Leh Louis V."/>
            <person name="Despons L."/>
            <person name="Friedrich A."/>
            <person name="Martin T."/>
            <person name="Durrens P."/>
            <person name="Casaregola S."/>
            <person name="Neuveglise C."/>
            <person name="Fairhead C."/>
            <person name="Marck C."/>
            <person name="Cruz J.A."/>
            <person name="Straub M.L."/>
            <person name="Kugler V."/>
            <person name="Sacerdot C."/>
            <person name="Uzunov Z."/>
            <person name="Thierry A."/>
            <person name="Weiss S."/>
            <person name="Bleykasten C."/>
            <person name="De Montigny J."/>
            <person name="Jacques N."/>
            <person name="Jung P."/>
            <person name="Lemaire M."/>
            <person name="Mallet S."/>
            <person name="Morel G."/>
            <person name="Richard G.F."/>
            <person name="Sarkar A."/>
            <person name="Savel G."/>
            <person name="Schacherer J."/>
            <person name="Seret M.L."/>
            <person name="Talla E."/>
            <person name="Samson G."/>
            <person name="Jubin C."/>
            <person name="Poulain J."/>
            <person name="Vacherie B."/>
            <person name="Barbe V."/>
            <person name="Pelletier E."/>
            <person name="Sherman D.J."/>
            <person name="Westhof E."/>
            <person name="Weissenbach J."/>
            <person name="Baret P.V."/>
            <person name="Wincker P."/>
            <person name="Gaillardin C."/>
            <person name="Dujon B."/>
            <person name="Souciet J.L."/>
        </authorList>
    </citation>
    <scope>NUCLEOTIDE SEQUENCE [LARGE SCALE GENOMIC DNA]</scope>
    <source>
        <strain evidence="9">CBS 270.75 / DBVPG 7215 / KCTC 17166 / NRRL Y-17582</strain>
    </source>
</reference>
<feature type="domain" description="Major facilitator superfamily (MFS) profile" evidence="7">
    <location>
        <begin position="49"/>
        <end position="563"/>
    </location>
</feature>
<evidence type="ECO:0000256" key="5">
    <source>
        <dbReference type="ARBA" id="ARBA00023136"/>
    </source>
</evidence>
<name>G8JWL0_ERECY</name>
<evidence type="ECO:0000256" key="3">
    <source>
        <dbReference type="ARBA" id="ARBA00022692"/>
    </source>
</evidence>
<dbReference type="InParanoid" id="G8JWL0"/>
<evidence type="ECO:0000313" key="9">
    <source>
        <dbReference type="Proteomes" id="UP000006790"/>
    </source>
</evidence>
<feature type="transmembrane region" description="Helical" evidence="6">
    <location>
        <begin position="466"/>
        <end position="487"/>
    </location>
</feature>
<dbReference type="PANTHER" id="PTHR23501:SF47">
    <property type="entry name" value="VACUOLAR BASIC AMINO ACID TRANSPORTER 1"/>
    <property type="match status" value="1"/>
</dbReference>
<dbReference type="InterPro" id="IPR011701">
    <property type="entry name" value="MFS"/>
</dbReference>
<dbReference type="InterPro" id="IPR020846">
    <property type="entry name" value="MFS_dom"/>
</dbReference>
<evidence type="ECO:0000256" key="2">
    <source>
        <dbReference type="ARBA" id="ARBA00008335"/>
    </source>
</evidence>
<evidence type="ECO:0000256" key="4">
    <source>
        <dbReference type="ARBA" id="ARBA00022989"/>
    </source>
</evidence>
<feature type="transmembrane region" description="Helical" evidence="6">
    <location>
        <begin position="270"/>
        <end position="291"/>
    </location>
</feature>
<feature type="transmembrane region" description="Helical" evidence="6">
    <location>
        <begin position="246"/>
        <end position="264"/>
    </location>
</feature>
<evidence type="ECO:0000259" key="7">
    <source>
        <dbReference type="PROSITE" id="PS50850"/>
    </source>
</evidence>
<keyword evidence="4 6" id="KW-1133">Transmembrane helix</keyword>
<dbReference type="SUPFAM" id="SSF103473">
    <property type="entry name" value="MFS general substrate transporter"/>
    <property type="match status" value="1"/>
</dbReference>
<dbReference type="InterPro" id="IPR036259">
    <property type="entry name" value="MFS_trans_sf"/>
</dbReference>
<evidence type="ECO:0000256" key="1">
    <source>
        <dbReference type="ARBA" id="ARBA00004141"/>
    </source>
</evidence>
<dbReference type="AlphaFoldDB" id="G8JWL0"/>
<feature type="transmembrane region" description="Helical" evidence="6">
    <location>
        <begin position="303"/>
        <end position="321"/>
    </location>
</feature>
<dbReference type="GeneID" id="11469771"/>
<feature type="transmembrane region" description="Helical" evidence="6">
    <location>
        <begin position="200"/>
        <end position="219"/>
    </location>
</feature>
<dbReference type="GO" id="GO:0015174">
    <property type="term" value="F:basic amino acid transmembrane transporter activity"/>
    <property type="evidence" value="ECO:0007669"/>
    <property type="project" value="EnsemblFungi"/>
</dbReference>
<comment type="subcellular location">
    <subcellularLocation>
        <location evidence="1">Membrane</location>
        <topology evidence="1">Multi-pass membrane protein</topology>
    </subcellularLocation>
</comment>
<sequence length="563" mass="62793">MTEHKHSPFTPLINHNNVSHSYTEEGQDCKIFDSDEFGKLQEVMPRLPMLLSLWMANFLASMDRTIIANIMNSVTEEFKESHRIQWVATSFLLTSTVFQPIYGKLSDVTGRRFVLVLAYSLFLLGCLVTAYARNIWEFAFGRAICGIGAGGIPTMCVITMGDMFSVKEQSIYQSYAHIIYTIGEVLGAPIGGIALETVGWRAIFLAQVPVLTICIYLTLCDDDLAQQHIPPHGERLTWKNISRMDLSGSILLIISLCGVILLSSATIIEYWMWLLVIASAGLFIINELYWVSECIIPFRKLKGAIGLTSLLLLVSSFIEYSELYRTPLFLQLVQNMSTSTTGVVLLFSSAASAVATLLSGWVLRTTRTNLGEASFNHMFGSMTLQVAGLTTILVLIHFLNPDQSSIQVTSEHRLAPFMMNSDSAVWKIIYVAALSTVSSGHAGLLVSTLTSIFVHTETPDRAMFTGAFYLFRYIGSVLGASTALSVYESVLSKRLWNYLDLNNMKDSYDGLMHDSSYLRQNFTGSRISDLLDIYKSSFQTSYVPNIKLGEFSIALLVWYLMKQ</sequence>
<dbReference type="PANTHER" id="PTHR23501">
    <property type="entry name" value="MAJOR FACILITATOR SUPERFAMILY"/>
    <property type="match status" value="1"/>
</dbReference>
<dbReference type="KEGG" id="erc:Ecym_7399"/>
<dbReference type="HOGENOM" id="CLU_000960_22_3_1"/>
<evidence type="ECO:0000256" key="6">
    <source>
        <dbReference type="SAM" id="Phobius"/>
    </source>
</evidence>
<keyword evidence="3 6" id="KW-0812">Transmembrane</keyword>
<feature type="transmembrane region" description="Helical" evidence="6">
    <location>
        <begin position="428"/>
        <end position="454"/>
    </location>
</feature>
<feature type="transmembrane region" description="Helical" evidence="6">
    <location>
        <begin position="113"/>
        <end position="132"/>
    </location>
</feature>
<comment type="similarity">
    <text evidence="2">Belongs to the major facilitator superfamily.</text>
</comment>